<dbReference type="EMBL" id="FTNL01000036">
    <property type="protein sequence ID" value="SIR88846.1"/>
    <property type="molecule type" value="Genomic_DNA"/>
</dbReference>
<reference evidence="1 3" key="1">
    <citation type="submission" date="2017-01" db="EMBL/GenBank/DDBJ databases">
        <authorList>
            <person name="Varghese N."/>
            <person name="Submissions S."/>
        </authorList>
    </citation>
    <scope>NUCLEOTIDE SEQUENCE [LARGE SCALE GENOMIC DNA]</scope>
    <source>
        <strain evidence="1 3">ATCC 33342</strain>
    </source>
</reference>
<name>A0A377GIV9_9GAMM</name>
<dbReference type="Proteomes" id="UP000254374">
    <property type="component" value="Unassembled WGS sequence"/>
</dbReference>
<dbReference type="Proteomes" id="UP000186808">
    <property type="component" value="Unassembled WGS sequence"/>
</dbReference>
<organism evidence="2 4">
    <name type="scientific">Fluoribacter gormanii</name>
    <dbReference type="NCBI Taxonomy" id="464"/>
    <lineage>
        <taxon>Bacteria</taxon>
        <taxon>Pseudomonadati</taxon>
        <taxon>Pseudomonadota</taxon>
        <taxon>Gammaproteobacteria</taxon>
        <taxon>Legionellales</taxon>
        <taxon>Legionellaceae</taxon>
        <taxon>Fluoribacter</taxon>
    </lineage>
</organism>
<dbReference type="STRING" id="464.Lgor_0565"/>
<evidence type="ECO:0000313" key="4">
    <source>
        <dbReference type="Proteomes" id="UP000254374"/>
    </source>
</evidence>
<dbReference type="EMBL" id="UGGV01000001">
    <property type="protein sequence ID" value="STO24779.1"/>
    <property type="molecule type" value="Genomic_DNA"/>
</dbReference>
<protein>
    <submittedName>
        <fullName evidence="2">Uncharacterized protein</fullName>
    </submittedName>
</protein>
<reference evidence="2 4" key="2">
    <citation type="submission" date="2018-06" db="EMBL/GenBank/DDBJ databases">
        <authorList>
            <consortium name="Pathogen Informatics"/>
            <person name="Doyle S."/>
        </authorList>
    </citation>
    <scope>NUCLEOTIDE SEQUENCE [LARGE SCALE GENOMIC DNA]</scope>
    <source>
        <strain evidence="2 4">NCTC11401</strain>
    </source>
</reference>
<accession>A0A377GIV9</accession>
<gene>
    <name evidence="2" type="ORF">NCTC11401_01597</name>
    <name evidence="1" type="ORF">SAMN05421777_13620</name>
</gene>
<evidence type="ECO:0000313" key="3">
    <source>
        <dbReference type="Proteomes" id="UP000186808"/>
    </source>
</evidence>
<evidence type="ECO:0000313" key="2">
    <source>
        <dbReference type="EMBL" id="STO24779.1"/>
    </source>
</evidence>
<proteinExistence type="predicted"/>
<dbReference type="AlphaFoldDB" id="A0A377GIV9"/>
<evidence type="ECO:0000313" key="1">
    <source>
        <dbReference type="EMBL" id="SIR88846.1"/>
    </source>
</evidence>
<keyword evidence="3" id="KW-1185">Reference proteome</keyword>
<sequence>MLEMIIIPSALGHWPNSSDIKSTHLCNVHHLLGFKGQPAFYLISLVIITLRIQSLLRFACTAFVKDPS</sequence>